<dbReference type="AlphaFoldDB" id="A0A1F5JB47"/>
<name>A0A1F5JB47_9BACT</name>
<accession>A0A1F5JB47</accession>
<dbReference type="PANTHER" id="PTHR35901">
    <property type="entry name" value="RIBONUCLEASE VAPC3"/>
    <property type="match status" value="1"/>
</dbReference>
<keyword evidence="1" id="KW-0460">Magnesium</keyword>
<gene>
    <name evidence="2" type="ORF">A3C26_01920</name>
</gene>
<reference evidence="2 3" key="1">
    <citation type="journal article" date="2016" name="Nat. Commun.">
        <title>Thousands of microbial genomes shed light on interconnected biogeochemical processes in an aquifer system.</title>
        <authorList>
            <person name="Anantharaman K."/>
            <person name="Brown C.T."/>
            <person name="Hug L.A."/>
            <person name="Sharon I."/>
            <person name="Castelle C.J."/>
            <person name="Probst A.J."/>
            <person name="Thomas B.C."/>
            <person name="Singh A."/>
            <person name="Wilkins M.J."/>
            <person name="Karaoz U."/>
            <person name="Brodie E.L."/>
            <person name="Williams K.H."/>
            <person name="Hubbard S.S."/>
            <person name="Banfield J.F."/>
        </authorList>
    </citation>
    <scope>NUCLEOTIDE SEQUENCE [LARGE SCALE GENOMIC DNA]</scope>
</reference>
<evidence type="ECO:0000313" key="3">
    <source>
        <dbReference type="Proteomes" id="UP000177042"/>
    </source>
</evidence>
<comment type="caution">
    <text evidence="2">The sequence shown here is derived from an EMBL/GenBank/DDBJ whole genome shotgun (WGS) entry which is preliminary data.</text>
</comment>
<sequence length="144" mass="16210">MNKLSIVIDASVAAKWLLADEEDLIASCIKKDFAKRSISVAVPAFIFYEINNLLRSAVLSKRLSVDRAVNLYEAFLDLDFTVYWSKQLLKMTLQRAIEVNISSYDAGYVVLAEILQIPLYTANGKLIKKASTKLVLPLNDYPHI</sequence>
<evidence type="ECO:0000313" key="2">
    <source>
        <dbReference type="EMBL" id="OGE25856.1"/>
    </source>
</evidence>
<dbReference type="Gene3D" id="3.40.50.1010">
    <property type="entry name" value="5'-nuclease"/>
    <property type="match status" value="1"/>
</dbReference>
<organism evidence="2 3">
    <name type="scientific">Candidatus Daviesbacteria bacterium RIFCSPHIGHO2_02_FULL_39_12</name>
    <dbReference type="NCBI Taxonomy" id="1797770"/>
    <lineage>
        <taxon>Bacteria</taxon>
        <taxon>Candidatus Daviesiibacteriota</taxon>
    </lineage>
</organism>
<dbReference type="SUPFAM" id="SSF88723">
    <property type="entry name" value="PIN domain-like"/>
    <property type="match status" value="1"/>
</dbReference>
<dbReference type="InterPro" id="IPR051619">
    <property type="entry name" value="TypeII_TA_RNase_PINc/VapC"/>
</dbReference>
<dbReference type="EMBL" id="MFCX01000020">
    <property type="protein sequence ID" value="OGE25856.1"/>
    <property type="molecule type" value="Genomic_DNA"/>
</dbReference>
<evidence type="ECO:0000256" key="1">
    <source>
        <dbReference type="ARBA" id="ARBA00022842"/>
    </source>
</evidence>
<dbReference type="PANTHER" id="PTHR35901:SF1">
    <property type="entry name" value="EXONUCLEASE VAPC9"/>
    <property type="match status" value="1"/>
</dbReference>
<dbReference type="InterPro" id="IPR044153">
    <property type="entry name" value="PIN_Pae0151-like"/>
</dbReference>
<evidence type="ECO:0008006" key="4">
    <source>
        <dbReference type="Google" id="ProtNLM"/>
    </source>
</evidence>
<dbReference type="CDD" id="cd09873">
    <property type="entry name" value="PIN_Pae0151-like"/>
    <property type="match status" value="1"/>
</dbReference>
<protein>
    <recommendedName>
        <fullName evidence="4">PIN domain-containing protein</fullName>
    </recommendedName>
</protein>
<dbReference type="InterPro" id="IPR029060">
    <property type="entry name" value="PIN-like_dom_sf"/>
</dbReference>
<proteinExistence type="predicted"/>
<dbReference type="Proteomes" id="UP000177042">
    <property type="component" value="Unassembled WGS sequence"/>
</dbReference>